<keyword evidence="4 7" id="KW-0802">TPR repeat</keyword>
<dbReference type="GO" id="GO:0005737">
    <property type="term" value="C:cytoplasm"/>
    <property type="evidence" value="ECO:0007669"/>
    <property type="project" value="TreeGrafter"/>
</dbReference>
<dbReference type="Pfam" id="PF13181">
    <property type="entry name" value="TPR_8"/>
    <property type="match status" value="2"/>
</dbReference>
<proteinExistence type="inferred from homology"/>
<dbReference type="InterPro" id="IPR007192">
    <property type="entry name" value="APC8"/>
</dbReference>
<evidence type="ECO:0000256" key="5">
    <source>
        <dbReference type="ARBA" id="ARBA00023306"/>
    </source>
</evidence>
<dbReference type="Pfam" id="PF12895">
    <property type="entry name" value="ANAPC3"/>
    <property type="match status" value="1"/>
</dbReference>
<name>A0AAV9IM07_9RHOD</name>
<accession>A0AAV9IM07</accession>
<feature type="domain" description="Cdc23" evidence="9">
    <location>
        <begin position="95"/>
        <end position="149"/>
    </location>
</feature>
<dbReference type="PROSITE" id="PS50005">
    <property type="entry name" value="TPR"/>
    <property type="match status" value="6"/>
</dbReference>
<dbReference type="EMBL" id="JANCYU010000065">
    <property type="protein sequence ID" value="KAK4528502.1"/>
    <property type="molecule type" value="Genomic_DNA"/>
</dbReference>
<evidence type="ECO:0000313" key="11">
    <source>
        <dbReference type="Proteomes" id="UP001300502"/>
    </source>
</evidence>
<dbReference type="Pfam" id="PF04049">
    <property type="entry name" value="ANAPC8"/>
    <property type="match status" value="1"/>
</dbReference>
<evidence type="ECO:0000259" key="9">
    <source>
        <dbReference type="Pfam" id="PF04049"/>
    </source>
</evidence>
<dbReference type="PANTHER" id="PTHR12558:SF13">
    <property type="entry name" value="CELL DIVISION CYCLE PROTEIN 27 HOMOLOG"/>
    <property type="match status" value="1"/>
</dbReference>
<comment type="caution">
    <text evidence="10">The sequence shown here is derived from an EMBL/GenBank/DDBJ whole genome shotgun (WGS) entry which is preliminary data.</text>
</comment>
<evidence type="ECO:0000256" key="7">
    <source>
        <dbReference type="PROSITE-ProRule" id="PRU00339"/>
    </source>
</evidence>
<feature type="repeat" description="TPR" evidence="7">
    <location>
        <begin position="106"/>
        <end position="139"/>
    </location>
</feature>
<dbReference type="Pfam" id="PF00515">
    <property type="entry name" value="TPR_1"/>
    <property type="match status" value="1"/>
</dbReference>
<evidence type="ECO:0000313" key="10">
    <source>
        <dbReference type="EMBL" id="KAK4528502.1"/>
    </source>
</evidence>
<sequence>MKALDTSELLLARGIENSLQYCLYSNAIFLAERLFALRKCEETAYLLATACIRHNKVQRASAVLAGYQSPENRYLAAWCFFEQNKLREAEESLRWNEKEEEIPGKAAGHYLLGLVYQRSNRKNKAVDQFKKSLEKDPTMWMAYVALCDLGSCPDPDVYFSKDESTVLSMQEQASEDAGVQQSSATTSQGGLSCLIAPMETTTCYSERQRPPQIVGRTTQEEEYVTPYHTPKRLSSPFSRSSRIASMSNPPLQTNNALPKSGDFRTPSPEAKKSNVLPPSVRRNNKPLSTPHEPMGSLRKLGRLSFSSRSSDRVEQQVVSATEKSTHDNFSVMKLLRTLGKAQLMLSLFYCDAAIQALESLPPAQYQTGYVLSMVGRAYYEMLDYNSALQAFEQCQHLDFTYTDGLEYFSSIMWHLRMETELSFLSQYLLSVDRNSSAAWCAMGNLFSLQKDPETAIRCLKRAVLLAPRLSYAHSLIGHEYILKEDYDTAMACFRTALAINEREYHAWYGLGQVFHKQEKYKLADYHYRCAIKINPRSSLLYYHLANVCDACKSYNDALEAYDKAIELNAKNYVARFERARLYAKIHRHKDATEELIELSNLVPKEPAVHYLLGKLAKQSGDRKLAMQYFMFALDLDPKSRLYKHCLENIDSPDDAEDL</sequence>
<keyword evidence="2" id="KW-0498">Mitosis</keyword>
<dbReference type="GO" id="GO:0016567">
    <property type="term" value="P:protein ubiquitination"/>
    <property type="evidence" value="ECO:0007669"/>
    <property type="project" value="TreeGrafter"/>
</dbReference>
<evidence type="ECO:0000256" key="8">
    <source>
        <dbReference type="SAM" id="MobiDB-lite"/>
    </source>
</evidence>
<organism evidence="10 11">
    <name type="scientific">Galdieria yellowstonensis</name>
    <dbReference type="NCBI Taxonomy" id="3028027"/>
    <lineage>
        <taxon>Eukaryota</taxon>
        <taxon>Rhodophyta</taxon>
        <taxon>Bangiophyceae</taxon>
        <taxon>Galdieriales</taxon>
        <taxon>Galdieriaceae</taxon>
        <taxon>Galdieria</taxon>
    </lineage>
</organism>
<feature type="compositionally biased region" description="Low complexity" evidence="8">
    <location>
        <begin position="232"/>
        <end position="247"/>
    </location>
</feature>
<feature type="repeat" description="TPR" evidence="7">
    <location>
        <begin position="538"/>
        <end position="571"/>
    </location>
</feature>
<evidence type="ECO:0000256" key="3">
    <source>
        <dbReference type="ARBA" id="ARBA00022786"/>
    </source>
</evidence>
<dbReference type="GO" id="GO:0007091">
    <property type="term" value="P:metaphase/anaphase transition of mitotic cell cycle"/>
    <property type="evidence" value="ECO:0007669"/>
    <property type="project" value="TreeGrafter"/>
</dbReference>
<dbReference type="PANTHER" id="PTHR12558">
    <property type="entry name" value="CELL DIVISION CYCLE 16,23,27"/>
    <property type="match status" value="1"/>
</dbReference>
<dbReference type="GO" id="GO:0051301">
    <property type="term" value="P:cell division"/>
    <property type="evidence" value="ECO:0007669"/>
    <property type="project" value="UniProtKB-KW"/>
</dbReference>
<comment type="similarity">
    <text evidence="6">Belongs to the APC3/CDC27 family.</text>
</comment>
<dbReference type="SMART" id="SM00028">
    <property type="entry name" value="TPR"/>
    <property type="match status" value="8"/>
</dbReference>
<dbReference type="GO" id="GO:0005680">
    <property type="term" value="C:anaphase-promoting complex"/>
    <property type="evidence" value="ECO:0007669"/>
    <property type="project" value="InterPro"/>
</dbReference>
<protein>
    <recommendedName>
        <fullName evidence="9">Cdc23 domain-containing protein</fullName>
    </recommendedName>
</protein>
<feature type="repeat" description="TPR" evidence="7">
    <location>
        <begin position="504"/>
        <end position="537"/>
    </location>
</feature>
<feature type="repeat" description="TPR" evidence="7">
    <location>
        <begin position="436"/>
        <end position="469"/>
    </location>
</feature>
<feature type="compositionally biased region" description="Polar residues" evidence="8">
    <location>
        <begin position="248"/>
        <end position="257"/>
    </location>
</feature>
<dbReference type="SUPFAM" id="SSF48452">
    <property type="entry name" value="TPR-like"/>
    <property type="match status" value="2"/>
</dbReference>
<keyword evidence="11" id="KW-1185">Reference proteome</keyword>
<dbReference type="AlphaFoldDB" id="A0AAV9IM07"/>
<feature type="repeat" description="TPR" evidence="7">
    <location>
        <begin position="470"/>
        <end position="503"/>
    </location>
</feature>
<evidence type="ECO:0000256" key="6">
    <source>
        <dbReference type="ARBA" id="ARBA00038210"/>
    </source>
</evidence>
<reference evidence="10 11" key="1">
    <citation type="submission" date="2022-07" db="EMBL/GenBank/DDBJ databases">
        <title>Genome-wide signatures of adaptation to extreme environments.</title>
        <authorList>
            <person name="Cho C.H."/>
            <person name="Yoon H.S."/>
        </authorList>
    </citation>
    <scope>NUCLEOTIDE SEQUENCE [LARGE SCALE GENOMIC DNA]</scope>
    <source>
        <strain evidence="10 11">108.79 E11</strain>
    </source>
</reference>
<feature type="repeat" description="TPR" evidence="7">
    <location>
        <begin position="606"/>
        <end position="639"/>
    </location>
</feature>
<dbReference type="Proteomes" id="UP001300502">
    <property type="component" value="Unassembled WGS sequence"/>
</dbReference>
<keyword evidence="3" id="KW-0833">Ubl conjugation pathway</keyword>
<feature type="region of interest" description="Disordered" evidence="8">
    <location>
        <begin position="204"/>
        <end position="298"/>
    </location>
</feature>
<evidence type="ECO:0000256" key="4">
    <source>
        <dbReference type="ARBA" id="ARBA00022803"/>
    </source>
</evidence>
<dbReference type="GO" id="GO:0031145">
    <property type="term" value="P:anaphase-promoting complex-dependent catabolic process"/>
    <property type="evidence" value="ECO:0007669"/>
    <property type="project" value="TreeGrafter"/>
</dbReference>
<dbReference type="InterPro" id="IPR011990">
    <property type="entry name" value="TPR-like_helical_dom_sf"/>
</dbReference>
<gene>
    <name evidence="10" type="ORF">GAYE_SCF59G6446</name>
</gene>
<dbReference type="Gene3D" id="1.25.40.10">
    <property type="entry name" value="Tetratricopeptide repeat domain"/>
    <property type="match status" value="4"/>
</dbReference>
<evidence type="ECO:0000256" key="2">
    <source>
        <dbReference type="ARBA" id="ARBA00022776"/>
    </source>
</evidence>
<evidence type="ECO:0000256" key="1">
    <source>
        <dbReference type="ARBA" id="ARBA00022618"/>
    </source>
</evidence>
<keyword evidence="5" id="KW-0131">Cell cycle</keyword>
<dbReference type="InterPro" id="IPR019734">
    <property type="entry name" value="TPR_rpt"/>
</dbReference>
<dbReference type="Pfam" id="PF14559">
    <property type="entry name" value="TPR_19"/>
    <property type="match status" value="1"/>
</dbReference>
<keyword evidence="1" id="KW-0132">Cell division</keyword>